<dbReference type="AlphaFoldDB" id="A0A1F6CQQ3"/>
<dbReference type="EMBL" id="MFKF01000191">
    <property type="protein sequence ID" value="OGG51202.1"/>
    <property type="molecule type" value="Genomic_DNA"/>
</dbReference>
<evidence type="ECO:0000313" key="2">
    <source>
        <dbReference type="Proteomes" id="UP000178606"/>
    </source>
</evidence>
<protein>
    <submittedName>
        <fullName evidence="1">Uncharacterized protein</fullName>
    </submittedName>
</protein>
<proteinExistence type="predicted"/>
<dbReference type="Proteomes" id="UP000178606">
    <property type="component" value="Unassembled WGS sequence"/>
</dbReference>
<evidence type="ECO:0000313" key="1">
    <source>
        <dbReference type="EMBL" id="OGG51202.1"/>
    </source>
</evidence>
<comment type="caution">
    <text evidence="1">The sequence shown here is derived from an EMBL/GenBank/DDBJ whole genome shotgun (WGS) entry which is preliminary data.</text>
</comment>
<accession>A0A1F6CQQ3</accession>
<reference evidence="1 2" key="1">
    <citation type="journal article" date="2016" name="Nat. Commun.">
        <title>Thousands of microbial genomes shed light on interconnected biogeochemical processes in an aquifer system.</title>
        <authorList>
            <person name="Anantharaman K."/>
            <person name="Brown C.T."/>
            <person name="Hug L.A."/>
            <person name="Sharon I."/>
            <person name="Castelle C.J."/>
            <person name="Probst A.J."/>
            <person name="Thomas B.C."/>
            <person name="Singh A."/>
            <person name="Wilkins M.J."/>
            <person name="Karaoz U."/>
            <person name="Brodie E.L."/>
            <person name="Williams K.H."/>
            <person name="Hubbard S.S."/>
            <person name="Banfield J.F."/>
        </authorList>
    </citation>
    <scope>NUCLEOTIDE SEQUENCE [LARGE SCALE GENOMIC DNA]</scope>
    <source>
        <strain evidence="2">RIFCSPLOWO2_12_FULL_64_10</strain>
    </source>
</reference>
<gene>
    <name evidence="1" type="ORF">A3F84_04965</name>
</gene>
<sequence>MSQPIDLSYLSLYLFIEDRRKPGQKYLDPDFEQYRSIFEARMHANSDEFFGVGNNTHSDGGVGLIGRRADYIVRNADERPMFWYRRRLPLEGDNRKRLRDGLRDLLTMAEGLAAEPRLEGAVTFRTDRLRAFVDRSGEVPNTDEALQRLLPDLEPVARTLYGGGVKISRVPFGGRLGAEVAGPAGLSVRQMLENLGQGKGIGN</sequence>
<organism evidence="1 2">
    <name type="scientific">Handelsmanbacteria sp. (strain RIFCSPLOWO2_12_FULL_64_10)</name>
    <dbReference type="NCBI Taxonomy" id="1817868"/>
    <lineage>
        <taxon>Bacteria</taxon>
        <taxon>Candidatus Handelsmaniibacteriota</taxon>
    </lineage>
</organism>
<name>A0A1F6CQQ3_HANXR</name>